<dbReference type="PATRIC" id="fig|1209989.3.peg.427"/>
<dbReference type="Gene3D" id="3.20.20.80">
    <property type="entry name" value="Glycosidases"/>
    <property type="match status" value="1"/>
</dbReference>
<dbReference type="AlphaFoldDB" id="F4LU45"/>
<dbReference type="PANTHER" id="PTHR46066">
    <property type="entry name" value="CHITINASE DOMAIN-CONTAINING PROTEIN 1 FAMILY MEMBER"/>
    <property type="match status" value="1"/>
</dbReference>
<dbReference type="PROSITE" id="PS51910">
    <property type="entry name" value="GH18_2"/>
    <property type="match status" value="1"/>
</dbReference>
<gene>
    <name evidence="2" type="ordered locus">TEPIRE1_0411</name>
</gene>
<accession>F4LU45</accession>
<dbReference type="Proteomes" id="UP000010802">
    <property type="component" value="Chromosome"/>
</dbReference>
<dbReference type="Pfam" id="PF00704">
    <property type="entry name" value="Glyco_hydro_18"/>
    <property type="match status" value="1"/>
</dbReference>
<dbReference type="EMBL" id="HF563609">
    <property type="protein sequence ID" value="CCP25086.1"/>
    <property type="molecule type" value="Genomic_DNA"/>
</dbReference>
<dbReference type="Gene3D" id="3.30.457.10">
    <property type="entry name" value="Copper amine oxidase-like, N-terminal domain"/>
    <property type="match status" value="1"/>
</dbReference>
<dbReference type="InterPro" id="IPR012854">
    <property type="entry name" value="Cu_amine_oxidase-like_N"/>
</dbReference>
<dbReference type="Pfam" id="PF07833">
    <property type="entry name" value="Cu_amine_oxidN1"/>
    <property type="match status" value="1"/>
</dbReference>
<evidence type="ECO:0000259" key="1">
    <source>
        <dbReference type="PROSITE" id="PS51910"/>
    </source>
</evidence>
<dbReference type="HOGENOM" id="CLU_047970_0_0_9"/>
<name>F4LU45_TEPAE</name>
<dbReference type="InterPro" id="IPR029070">
    <property type="entry name" value="Chitinase_insertion_sf"/>
</dbReference>
<dbReference type="eggNOG" id="COG3858">
    <property type="taxonomic scope" value="Bacteria"/>
</dbReference>
<accession>L0RW47</accession>
<dbReference type="SUPFAM" id="SSF55383">
    <property type="entry name" value="Copper amine oxidase, domain N"/>
    <property type="match status" value="1"/>
</dbReference>
<keyword evidence="3" id="KW-1185">Reference proteome</keyword>
<dbReference type="KEGG" id="tep:TepRe1_0369"/>
<dbReference type="PANTHER" id="PTHR46066:SF2">
    <property type="entry name" value="CHITINASE DOMAIN-CONTAINING PROTEIN 1"/>
    <property type="match status" value="1"/>
</dbReference>
<dbReference type="InterPro" id="IPR001223">
    <property type="entry name" value="Glyco_hydro18_cat"/>
</dbReference>
<evidence type="ECO:0000313" key="2">
    <source>
        <dbReference type="EMBL" id="CCP25086.1"/>
    </source>
</evidence>
<evidence type="ECO:0000313" key="3">
    <source>
        <dbReference type="Proteomes" id="UP000010802"/>
    </source>
</evidence>
<dbReference type="InterPro" id="IPR017853">
    <property type="entry name" value="GH"/>
</dbReference>
<organism evidence="2 3">
    <name type="scientific">Tepidanaerobacter acetatoxydans (strain DSM 21804 / JCM 16047 / Re1)</name>
    <dbReference type="NCBI Taxonomy" id="1209989"/>
    <lineage>
        <taxon>Bacteria</taxon>
        <taxon>Bacillati</taxon>
        <taxon>Bacillota</taxon>
        <taxon>Clostridia</taxon>
        <taxon>Thermosediminibacterales</taxon>
        <taxon>Tepidanaerobacteraceae</taxon>
        <taxon>Tepidanaerobacter</taxon>
    </lineage>
</organism>
<dbReference type="SMART" id="SM00636">
    <property type="entry name" value="Glyco_18"/>
    <property type="match status" value="1"/>
</dbReference>
<dbReference type="InterPro" id="IPR011583">
    <property type="entry name" value="Chitinase_II/V-like_cat"/>
</dbReference>
<dbReference type="OrthoDB" id="9769314at2"/>
<reference evidence="3" key="1">
    <citation type="journal article" date="2013" name="Genome Announc.">
        <title>First genome sequence of a syntrophic acetate-oxidizing bacterium, Tepidanaerobacter acetatoxydans strain Re1.</title>
        <authorList>
            <person name="Manzoor S."/>
            <person name="Bongcam-Rudloff E."/>
            <person name="Schnurer A."/>
            <person name="Muller B."/>
        </authorList>
    </citation>
    <scope>NUCLEOTIDE SEQUENCE [LARGE SCALE GENOMIC DNA]</scope>
    <source>
        <strain evidence="3">Re1</strain>
    </source>
</reference>
<proteinExistence type="predicted"/>
<dbReference type="InterPro" id="IPR036582">
    <property type="entry name" value="Mao_N_sf"/>
</dbReference>
<dbReference type="RefSeq" id="WP_013777494.1">
    <property type="nucleotide sequence ID" value="NC_015519.1"/>
</dbReference>
<dbReference type="STRING" id="1209989.TepRe1_0369"/>
<dbReference type="Gene3D" id="3.10.50.10">
    <property type="match status" value="1"/>
</dbReference>
<protein>
    <submittedName>
        <fullName evidence="2">Copper amine oxidase-like domain-containing protein</fullName>
    </submittedName>
</protein>
<feature type="domain" description="GH18" evidence="1">
    <location>
        <begin position="154"/>
        <end position="472"/>
    </location>
</feature>
<dbReference type="GO" id="GO:0005975">
    <property type="term" value="P:carbohydrate metabolic process"/>
    <property type="evidence" value="ECO:0007669"/>
    <property type="project" value="InterPro"/>
</dbReference>
<dbReference type="KEGG" id="tae:TepiRe1_0411"/>
<sequence>MTSSRSWRKFITCILITLLISAIFVPIKTCLAAAQVKVLLNGENLDFDVPPIIENDRTLVPFRKIGEALGAQVEWDQETKTVTAYKEDKTVILRIGDYTAYVNQTPVELDMPPVLKDNRTLIPIRFFSEAFGATVMWDNAIRTVVINTGEKPSKYIMGYYYSQSYEDFLKNLDKMSAIAVKWYTLDDSGGLTNKDNLRHINVPEGYDSVTKLSKENGIEIHMLVFESDKTRLQTALATPESQAGLINQIIATVESEGFDGVNIDFEAVTSEEKEQFNEFIKSLYENLKARGKSLNLSLPVKTEKVDWRPGYDYVTLGKYCDFAVLMAYDKNPGTPGPQSGIDWVEEVVDYAIARIPAEKIVLGIGCYGYDWANGGRSTVILENNGATYLKFADELLKKYGLNLNLDQNSGLLNGKYTDENGQIHEVWMESDYSIDAKAKMVLQKGLKGIAIWRLGYTTPSFWDTLENNFEPVKMN</sequence>
<dbReference type="SUPFAM" id="SSF51445">
    <property type="entry name" value="(Trans)glycosidases"/>
    <property type="match status" value="1"/>
</dbReference>
<dbReference type="GO" id="GO:0008061">
    <property type="term" value="F:chitin binding"/>
    <property type="evidence" value="ECO:0007669"/>
    <property type="project" value="InterPro"/>
</dbReference>